<evidence type="ECO:0000256" key="1">
    <source>
        <dbReference type="ARBA" id="ARBA00022679"/>
    </source>
</evidence>
<organism evidence="4 5">
    <name type="scientific">Cardiobacterium valvarum F0432</name>
    <dbReference type="NCBI Taxonomy" id="797473"/>
    <lineage>
        <taxon>Bacteria</taxon>
        <taxon>Pseudomonadati</taxon>
        <taxon>Pseudomonadota</taxon>
        <taxon>Gammaproteobacteria</taxon>
        <taxon>Cardiobacteriales</taxon>
        <taxon>Cardiobacteriaceae</taxon>
        <taxon>Cardiobacterium</taxon>
    </lineage>
</organism>
<keyword evidence="2 4" id="KW-0418">Kinase</keyword>
<dbReference type="Proteomes" id="UP000004750">
    <property type="component" value="Unassembled WGS sequence"/>
</dbReference>
<dbReference type="Gene3D" id="1.25.40.340">
    <property type="match status" value="1"/>
</dbReference>
<evidence type="ECO:0000313" key="5">
    <source>
        <dbReference type="Proteomes" id="UP000004750"/>
    </source>
</evidence>
<reference evidence="4 5" key="1">
    <citation type="submission" date="2011-08" db="EMBL/GenBank/DDBJ databases">
        <authorList>
            <person name="Weinstock G."/>
            <person name="Sodergren E."/>
            <person name="Clifton S."/>
            <person name="Fulton L."/>
            <person name="Fulton B."/>
            <person name="Courtney L."/>
            <person name="Fronick C."/>
            <person name="Harrison M."/>
            <person name="Strong C."/>
            <person name="Farmer C."/>
            <person name="Delahaunty K."/>
            <person name="Markovic C."/>
            <person name="Hall O."/>
            <person name="Minx P."/>
            <person name="Tomlinson C."/>
            <person name="Mitreva M."/>
            <person name="Hou S."/>
            <person name="Chen J."/>
            <person name="Wollam A."/>
            <person name="Pepin K.H."/>
            <person name="Johnson M."/>
            <person name="Bhonagiri V."/>
            <person name="Zhang X."/>
            <person name="Suruliraj S."/>
            <person name="Warren W."/>
            <person name="Chinwalla A."/>
            <person name="Mardis E.R."/>
            <person name="Wilson R.K."/>
        </authorList>
    </citation>
    <scope>NUCLEOTIDE SEQUENCE [LARGE SCALE GENOMIC DNA]</scope>
    <source>
        <strain evidence="4 5">F0432</strain>
    </source>
</reference>
<dbReference type="InterPro" id="IPR012737">
    <property type="entry name" value="DhaK_L_YcgS"/>
</dbReference>
<gene>
    <name evidence="4" type="ORF">HMPREF9080_03030</name>
</gene>
<accession>G9ZJQ9</accession>
<dbReference type="PANTHER" id="PTHR28629">
    <property type="entry name" value="TRIOKINASE/FMN CYCLASE"/>
    <property type="match status" value="1"/>
</dbReference>
<dbReference type="STRING" id="797473.HMPREF9080_03030"/>
<dbReference type="PATRIC" id="fig|797473.3.peg.2468"/>
<feature type="domain" description="DhaL" evidence="3">
    <location>
        <begin position="25"/>
        <end position="225"/>
    </location>
</feature>
<dbReference type="GO" id="GO:0005829">
    <property type="term" value="C:cytosol"/>
    <property type="evidence" value="ECO:0007669"/>
    <property type="project" value="TreeGrafter"/>
</dbReference>
<evidence type="ECO:0000313" key="4">
    <source>
        <dbReference type="EMBL" id="EHM49590.1"/>
    </source>
</evidence>
<protein>
    <submittedName>
        <fullName evidence="4">Dihydroxyacetone kinase, L subunit</fullName>
    </submittedName>
</protein>
<dbReference type="PROSITE" id="PS51480">
    <property type="entry name" value="DHAL"/>
    <property type="match status" value="1"/>
</dbReference>
<name>G9ZJQ9_9GAMM</name>
<evidence type="ECO:0000259" key="3">
    <source>
        <dbReference type="PROSITE" id="PS51480"/>
    </source>
</evidence>
<evidence type="ECO:0000256" key="2">
    <source>
        <dbReference type="ARBA" id="ARBA00022777"/>
    </source>
</evidence>
<dbReference type="InterPro" id="IPR050861">
    <property type="entry name" value="Dihydroxyacetone_Kinase"/>
</dbReference>
<keyword evidence="1" id="KW-0808">Transferase</keyword>
<dbReference type="EMBL" id="AGCM01000195">
    <property type="protein sequence ID" value="EHM49590.1"/>
    <property type="molecule type" value="Genomic_DNA"/>
</dbReference>
<dbReference type="HOGENOM" id="CLU_066424_2_0_6"/>
<dbReference type="SUPFAM" id="SSF101473">
    <property type="entry name" value="DhaL-like"/>
    <property type="match status" value="1"/>
</dbReference>
<dbReference type="InterPro" id="IPR036117">
    <property type="entry name" value="DhaL_dom_sf"/>
</dbReference>
<comment type="caution">
    <text evidence="4">The sequence shown here is derived from an EMBL/GenBank/DDBJ whole genome shotgun (WGS) entry which is preliminary data.</text>
</comment>
<dbReference type="AlphaFoldDB" id="G9ZJQ9"/>
<dbReference type="Pfam" id="PF02734">
    <property type="entry name" value="Dak2"/>
    <property type="match status" value="1"/>
</dbReference>
<dbReference type="InterPro" id="IPR004007">
    <property type="entry name" value="DhaL_dom"/>
</dbReference>
<proteinExistence type="predicted"/>
<dbReference type="PANTHER" id="PTHR28629:SF4">
    <property type="entry name" value="TRIOKINASE_FMN CYCLASE"/>
    <property type="match status" value="1"/>
</dbReference>
<dbReference type="NCBIfam" id="TIGR02365">
    <property type="entry name" value="dha_L_ycgS"/>
    <property type="match status" value="1"/>
</dbReference>
<dbReference type="GO" id="GO:0019563">
    <property type="term" value="P:glycerol catabolic process"/>
    <property type="evidence" value="ECO:0007669"/>
    <property type="project" value="TreeGrafter"/>
</dbReference>
<dbReference type="SMART" id="SM01120">
    <property type="entry name" value="Dak2"/>
    <property type="match status" value="1"/>
</dbReference>
<sequence>MFNYSGPDDYPAYHSKPQGTPMNSSQYLAWIEQSAAALSAAQDELTALDTAIGDGDHGLNIQRGFHKAAEKLHGQEGQDLGSLAKTTGMTLLSSVGGASGPLYGTLFLKTASALNGKTDLDTATLAQAIADGVAGLAVRGQAVVGDKTMIDVWQPAAAALQQAAADGADLATASAKAAAVAQEAAESTIPLVAKKGRASYLGERSAGHKDPGAASSAIILHVLAEVLA</sequence>
<dbReference type="GO" id="GO:0004371">
    <property type="term" value="F:glycerone kinase activity"/>
    <property type="evidence" value="ECO:0007669"/>
    <property type="project" value="InterPro"/>
</dbReference>
<dbReference type="FunFam" id="1.25.40.340:FF:000002">
    <property type="entry name" value="Dihydroxyacetone kinase, L subunit"/>
    <property type="match status" value="1"/>
</dbReference>